<dbReference type="PANTHER" id="PTHR15615">
    <property type="match status" value="1"/>
</dbReference>
<dbReference type="Proteomes" id="UP001327560">
    <property type="component" value="Chromosome 5"/>
</dbReference>
<sequence>MNPISPSKLRSDLYNFVLEENQTAMPSVISVLASLLGRTIARNERAGAASHGDEEALGDSRTRAFNNQRVLDMSIQAFLERIFRYTRIAPPVYVVAYVYMDRLCQFNPGLRICSMNVHRLLITTVMMASKFVEDMNHRNSYFAKVGGICGRELNSLELDFLFLMKFKLHVSVSVYDSYCRHLEREVSFGGGYQIERSLRLMCGGEITANETQRRELNKVARVL</sequence>
<keyword evidence="4" id="KW-0131">Cell cycle</keyword>
<dbReference type="Pfam" id="PF08613">
    <property type="entry name" value="Cyclin"/>
    <property type="match status" value="1"/>
</dbReference>
<evidence type="ECO:0000256" key="2">
    <source>
        <dbReference type="ARBA" id="ARBA00022618"/>
    </source>
</evidence>
<dbReference type="InterPro" id="IPR013922">
    <property type="entry name" value="Cyclin_PHO80-like"/>
</dbReference>
<evidence type="ECO:0000313" key="7">
    <source>
        <dbReference type="Proteomes" id="UP001327560"/>
    </source>
</evidence>
<dbReference type="InterPro" id="IPR036915">
    <property type="entry name" value="Cyclin-like_sf"/>
</dbReference>
<reference evidence="6 7" key="1">
    <citation type="submission" date="2023-10" db="EMBL/GenBank/DDBJ databases">
        <title>Chromosome-scale genome assembly provides insights into flower coloration mechanisms of Canna indica.</title>
        <authorList>
            <person name="Li C."/>
        </authorList>
    </citation>
    <scope>NUCLEOTIDE SEQUENCE [LARGE SCALE GENOMIC DNA]</scope>
    <source>
        <tissue evidence="6">Flower</tissue>
    </source>
</reference>
<organism evidence="6 7">
    <name type="scientific">Canna indica</name>
    <name type="common">Indian-shot</name>
    <dbReference type="NCBI Taxonomy" id="4628"/>
    <lineage>
        <taxon>Eukaryota</taxon>
        <taxon>Viridiplantae</taxon>
        <taxon>Streptophyta</taxon>
        <taxon>Embryophyta</taxon>
        <taxon>Tracheophyta</taxon>
        <taxon>Spermatophyta</taxon>
        <taxon>Magnoliopsida</taxon>
        <taxon>Liliopsida</taxon>
        <taxon>Zingiberales</taxon>
        <taxon>Cannaceae</taxon>
        <taxon>Canna</taxon>
    </lineage>
</organism>
<evidence type="ECO:0000256" key="5">
    <source>
        <dbReference type="PIRNR" id="PIRNR027110"/>
    </source>
</evidence>
<evidence type="ECO:0000256" key="4">
    <source>
        <dbReference type="ARBA" id="ARBA00023306"/>
    </source>
</evidence>
<dbReference type="InterPro" id="IPR012389">
    <property type="entry name" value="Cyclin_P/U"/>
</dbReference>
<accession>A0AAQ3KF66</accession>
<evidence type="ECO:0000256" key="1">
    <source>
        <dbReference type="ARBA" id="ARBA00007215"/>
    </source>
</evidence>
<keyword evidence="2" id="KW-0132">Cell division</keyword>
<keyword evidence="3 5" id="KW-0195">Cyclin</keyword>
<dbReference type="PIRSF" id="PIRSF027110">
    <property type="entry name" value="PREG"/>
    <property type="match status" value="1"/>
</dbReference>
<name>A0AAQ3KF66_9LILI</name>
<proteinExistence type="inferred from homology"/>
<dbReference type="SUPFAM" id="SSF47954">
    <property type="entry name" value="Cyclin-like"/>
    <property type="match status" value="1"/>
</dbReference>
<evidence type="ECO:0000256" key="3">
    <source>
        <dbReference type="ARBA" id="ARBA00023127"/>
    </source>
</evidence>
<dbReference type="GO" id="GO:0019901">
    <property type="term" value="F:protein kinase binding"/>
    <property type="evidence" value="ECO:0007669"/>
    <property type="project" value="UniProtKB-UniRule"/>
</dbReference>
<comment type="similarity">
    <text evidence="1">Belongs to the cyclin family. Cyclin U/P subfamily.</text>
</comment>
<evidence type="ECO:0000313" key="6">
    <source>
        <dbReference type="EMBL" id="WOL07587.1"/>
    </source>
</evidence>
<dbReference type="Gene3D" id="1.10.472.10">
    <property type="entry name" value="Cyclin-like"/>
    <property type="match status" value="1"/>
</dbReference>
<dbReference type="AlphaFoldDB" id="A0AAQ3KF66"/>
<dbReference type="EMBL" id="CP136894">
    <property type="protein sequence ID" value="WOL07587.1"/>
    <property type="molecule type" value="Genomic_DNA"/>
</dbReference>
<gene>
    <name evidence="6" type="ORF">Cni_G16331</name>
</gene>
<dbReference type="PANTHER" id="PTHR15615:SF15">
    <property type="entry name" value="CYCLIN-U2-1"/>
    <property type="match status" value="1"/>
</dbReference>
<dbReference type="GO" id="GO:0051301">
    <property type="term" value="P:cell division"/>
    <property type="evidence" value="ECO:0007669"/>
    <property type="project" value="UniProtKB-UniRule"/>
</dbReference>
<protein>
    <recommendedName>
        <fullName evidence="5">Cyclin</fullName>
    </recommendedName>
</protein>
<keyword evidence="7" id="KW-1185">Reference proteome</keyword>